<name>A0A382AXE1_9ZZZZ</name>
<sequence length="25" mass="3026">MVVELEYQAARIINSINLMKWENIF</sequence>
<reference evidence="1" key="1">
    <citation type="submission" date="2018-05" db="EMBL/GenBank/DDBJ databases">
        <authorList>
            <person name="Lanie J.A."/>
            <person name="Ng W.-L."/>
            <person name="Kazmierczak K.M."/>
            <person name="Andrzejewski T.M."/>
            <person name="Davidsen T.M."/>
            <person name="Wayne K.J."/>
            <person name="Tettelin H."/>
            <person name="Glass J.I."/>
            <person name="Rusch D."/>
            <person name="Podicherti R."/>
            <person name="Tsui H.-C.T."/>
            <person name="Winkler M.E."/>
        </authorList>
    </citation>
    <scope>NUCLEOTIDE SEQUENCE</scope>
</reference>
<organism evidence="1">
    <name type="scientific">marine metagenome</name>
    <dbReference type="NCBI Taxonomy" id="408172"/>
    <lineage>
        <taxon>unclassified sequences</taxon>
        <taxon>metagenomes</taxon>
        <taxon>ecological metagenomes</taxon>
    </lineage>
</organism>
<evidence type="ECO:0000313" key="1">
    <source>
        <dbReference type="EMBL" id="SVB05627.1"/>
    </source>
</evidence>
<gene>
    <name evidence="1" type="ORF">METZ01_LOCUS158481</name>
</gene>
<protein>
    <submittedName>
        <fullName evidence="1">Uncharacterized protein</fullName>
    </submittedName>
</protein>
<proteinExistence type="predicted"/>
<accession>A0A382AXE1</accession>
<dbReference type="EMBL" id="UINC01027051">
    <property type="protein sequence ID" value="SVB05627.1"/>
    <property type="molecule type" value="Genomic_DNA"/>
</dbReference>
<dbReference type="AlphaFoldDB" id="A0A382AXE1"/>